<name>A0A1X6P2Q7_PORUM</name>
<organism evidence="2 3">
    <name type="scientific">Porphyra umbilicalis</name>
    <name type="common">Purple laver</name>
    <name type="synonym">Red alga</name>
    <dbReference type="NCBI Taxonomy" id="2786"/>
    <lineage>
        <taxon>Eukaryota</taxon>
        <taxon>Rhodophyta</taxon>
        <taxon>Bangiophyceae</taxon>
        <taxon>Bangiales</taxon>
        <taxon>Bangiaceae</taxon>
        <taxon>Porphyra</taxon>
    </lineage>
</organism>
<reference evidence="2 3" key="1">
    <citation type="submission" date="2017-03" db="EMBL/GenBank/DDBJ databases">
        <title>WGS assembly of Porphyra umbilicalis.</title>
        <authorList>
            <person name="Brawley S.H."/>
            <person name="Blouin N.A."/>
            <person name="Ficko-Blean E."/>
            <person name="Wheeler G.L."/>
            <person name="Lohr M."/>
            <person name="Goodson H.V."/>
            <person name="Jenkins J.W."/>
            <person name="Blaby-Haas C.E."/>
            <person name="Helliwell K.E."/>
            <person name="Chan C."/>
            <person name="Marriage T."/>
            <person name="Bhattacharya D."/>
            <person name="Klein A.S."/>
            <person name="Badis Y."/>
            <person name="Brodie J."/>
            <person name="Cao Y."/>
            <person name="Collen J."/>
            <person name="Dittami S.M."/>
            <person name="Gachon C.M."/>
            <person name="Green B.R."/>
            <person name="Karpowicz S."/>
            <person name="Kim J.W."/>
            <person name="Kudahl U."/>
            <person name="Lin S."/>
            <person name="Michel G."/>
            <person name="Mittag M."/>
            <person name="Olson B.J."/>
            <person name="Pangilinan J."/>
            <person name="Peng Y."/>
            <person name="Qiu H."/>
            <person name="Shu S."/>
            <person name="Singer J.T."/>
            <person name="Smith A.G."/>
            <person name="Sprecher B.N."/>
            <person name="Wagner V."/>
            <person name="Wang W."/>
            <person name="Wang Z.-Y."/>
            <person name="Yan J."/>
            <person name="Yarish C."/>
            <person name="Zoeuner-Riek S."/>
            <person name="Zhuang Y."/>
            <person name="Zou Y."/>
            <person name="Lindquist E.A."/>
            <person name="Grimwood J."/>
            <person name="Barry K."/>
            <person name="Rokhsar D.S."/>
            <person name="Schmutz J."/>
            <person name="Stiller J.W."/>
            <person name="Grossman A.R."/>
            <person name="Prochnik S.E."/>
        </authorList>
    </citation>
    <scope>NUCLEOTIDE SEQUENCE [LARGE SCALE GENOMIC DNA]</scope>
    <source>
        <strain evidence="2">4086291</strain>
    </source>
</reference>
<proteinExistence type="predicted"/>
<dbReference type="AlphaFoldDB" id="A0A1X6P2Q7"/>
<evidence type="ECO:0000313" key="3">
    <source>
        <dbReference type="Proteomes" id="UP000218209"/>
    </source>
</evidence>
<evidence type="ECO:0000256" key="1">
    <source>
        <dbReference type="SAM" id="MobiDB-lite"/>
    </source>
</evidence>
<protein>
    <submittedName>
        <fullName evidence="2">Uncharacterized protein</fullName>
    </submittedName>
</protein>
<accession>A0A1X6P2Q7</accession>
<dbReference type="EMBL" id="KV918915">
    <property type="protein sequence ID" value="OSX75192.1"/>
    <property type="molecule type" value="Genomic_DNA"/>
</dbReference>
<feature type="region of interest" description="Disordered" evidence="1">
    <location>
        <begin position="195"/>
        <end position="265"/>
    </location>
</feature>
<gene>
    <name evidence="2" type="ORF">BU14_0249s0010</name>
</gene>
<sequence>MEADVGTVPAVPAAVTAVPDVPAAVRAVLALPAVAAAVPAIPAVLAGVPDVPSVPFEPASVPAVPAVPAVPDAPDEENMQFFRSLGIGDSTKVAFLARLLEAFHEVAMKLDEHLAPTGAILHAAISRMCEGDNHMDGPQHRWIRIVDRIGFFSDDDERASRVINLALSFAYRQKELDAAATAIALRLERRRAAVGRDPSEGATLGQEHSGGAAVGQGDVADDDEVPAGGVVVRIEGSSGGSGPKASGDGVVEPHLSDDDGLDVPLGGAVVRRDVAGQPSSDGRGELPKGGVLVVARRDPPGGAASTREPLLRQLPLPRPRPPLLPPLLPRLMRHARRRSWRWWVSPRPLTVTLPRRCSSPLTRRLHASRVCST</sequence>
<dbReference type="Proteomes" id="UP000218209">
    <property type="component" value="Unassembled WGS sequence"/>
</dbReference>
<evidence type="ECO:0000313" key="2">
    <source>
        <dbReference type="EMBL" id="OSX75192.1"/>
    </source>
</evidence>
<keyword evidence="3" id="KW-1185">Reference proteome</keyword>